<evidence type="ECO:0000256" key="6">
    <source>
        <dbReference type="SAM" id="Phobius"/>
    </source>
</evidence>
<keyword evidence="4 6" id="KW-0472">Membrane</keyword>
<name>A0A564XYN2_HYMDI</name>
<proteinExistence type="predicted"/>
<gene>
    <name evidence="7" type="ORF">WMSIL1_LOCUS1250</name>
</gene>
<evidence type="ECO:0000256" key="4">
    <source>
        <dbReference type="ARBA" id="ARBA00023136"/>
    </source>
</evidence>
<evidence type="ECO:0000313" key="8">
    <source>
        <dbReference type="Proteomes" id="UP000321570"/>
    </source>
</evidence>
<keyword evidence="2" id="KW-0256">Endoplasmic reticulum</keyword>
<dbReference type="InterPro" id="IPR019013">
    <property type="entry name" value="Vma21"/>
</dbReference>
<evidence type="ECO:0000256" key="3">
    <source>
        <dbReference type="ARBA" id="ARBA00022989"/>
    </source>
</evidence>
<keyword evidence="3 6" id="KW-1133">Transmembrane helix</keyword>
<dbReference type="AlphaFoldDB" id="A0A564XYN2"/>
<dbReference type="Proteomes" id="UP000321570">
    <property type="component" value="Unassembled WGS sequence"/>
</dbReference>
<organism evidence="7 8">
    <name type="scientific">Hymenolepis diminuta</name>
    <name type="common">Rat tapeworm</name>
    <dbReference type="NCBI Taxonomy" id="6216"/>
    <lineage>
        <taxon>Eukaryota</taxon>
        <taxon>Metazoa</taxon>
        <taxon>Spiralia</taxon>
        <taxon>Lophotrochozoa</taxon>
        <taxon>Platyhelminthes</taxon>
        <taxon>Cestoda</taxon>
        <taxon>Eucestoda</taxon>
        <taxon>Cyclophyllidea</taxon>
        <taxon>Hymenolepididae</taxon>
        <taxon>Hymenolepis</taxon>
    </lineage>
</organism>
<evidence type="ECO:0000313" key="7">
    <source>
        <dbReference type="EMBL" id="VUZ40137.1"/>
    </source>
</evidence>
<dbReference type="GO" id="GO:0031410">
    <property type="term" value="C:cytoplasmic vesicle"/>
    <property type="evidence" value="ECO:0007669"/>
    <property type="project" value="UniProtKB-KW"/>
</dbReference>
<evidence type="ECO:0008006" key="9">
    <source>
        <dbReference type="Google" id="ProtNLM"/>
    </source>
</evidence>
<accession>A0A564XYN2</accession>
<keyword evidence="8" id="KW-1185">Reference proteome</keyword>
<sequence>MIAPAQAIPKALLLASLLMLVLPISSYFFARRVFKDYFEYSDSLVYIASAAVVVFVIHSILLFVVILSYKEQKSVDQKED</sequence>
<feature type="transmembrane region" description="Helical" evidence="6">
    <location>
        <begin position="46"/>
        <end position="69"/>
    </location>
</feature>
<evidence type="ECO:0000256" key="1">
    <source>
        <dbReference type="ARBA" id="ARBA00022692"/>
    </source>
</evidence>
<reference evidence="7 8" key="1">
    <citation type="submission" date="2019-07" db="EMBL/GenBank/DDBJ databases">
        <authorList>
            <person name="Jastrzebski P J."/>
            <person name="Paukszto L."/>
            <person name="Jastrzebski P J."/>
        </authorList>
    </citation>
    <scope>NUCLEOTIDE SEQUENCE [LARGE SCALE GENOMIC DNA]</scope>
    <source>
        <strain evidence="7 8">WMS-il1</strain>
    </source>
</reference>
<protein>
    <recommendedName>
        <fullName evidence="9">Vacuolar ATPase assembly integral membrane protein VMA21 homolog</fullName>
    </recommendedName>
</protein>
<keyword evidence="1 6" id="KW-0812">Transmembrane</keyword>
<evidence type="ECO:0000256" key="2">
    <source>
        <dbReference type="ARBA" id="ARBA00022824"/>
    </source>
</evidence>
<dbReference type="EMBL" id="CABIJS010000030">
    <property type="protein sequence ID" value="VUZ40137.1"/>
    <property type="molecule type" value="Genomic_DNA"/>
</dbReference>
<dbReference type="GO" id="GO:0070072">
    <property type="term" value="P:vacuolar proton-transporting V-type ATPase complex assembly"/>
    <property type="evidence" value="ECO:0007669"/>
    <property type="project" value="InterPro"/>
</dbReference>
<keyword evidence="5" id="KW-0968">Cytoplasmic vesicle</keyword>
<evidence type="ECO:0000256" key="5">
    <source>
        <dbReference type="ARBA" id="ARBA00023329"/>
    </source>
</evidence>
<dbReference type="Pfam" id="PF09446">
    <property type="entry name" value="VMA21"/>
    <property type="match status" value="1"/>
</dbReference>